<dbReference type="Gene3D" id="3.40.50.720">
    <property type="entry name" value="NAD(P)-binding Rossmann-like Domain"/>
    <property type="match status" value="1"/>
</dbReference>
<evidence type="ECO:0000313" key="6">
    <source>
        <dbReference type="Proteomes" id="UP001156398"/>
    </source>
</evidence>
<dbReference type="Pfam" id="PF00106">
    <property type="entry name" value="adh_short"/>
    <property type="match status" value="1"/>
</dbReference>
<dbReference type="InterPro" id="IPR002347">
    <property type="entry name" value="SDR_fam"/>
</dbReference>
<evidence type="ECO:0000256" key="2">
    <source>
        <dbReference type="ARBA" id="ARBA00023002"/>
    </source>
</evidence>
<sequence>MRTTGNTILVTGGTSGIGLGLALRFHAAGNTVIVAGRREDRLRAIAAEHPGIATLVLDVADPASVAAARETVAASFPEVNVLVNNAGIMLAEDPRDPGSLEIAERTVATNLLGPLRMLSAFLPMLLERDDAAVLNVSSGLAFVPLPATPTYSATKAAVHSWSESLRVRLAGTPVQVVELAPPAVRTSLMGQTDSEQAMPLEDFLDATMEILRQDPDVREVLVDQVRFLRFAEAEGRYDDVLKLLAGH</sequence>
<keyword evidence="6" id="KW-1185">Reference proteome</keyword>
<dbReference type="SMART" id="SM00822">
    <property type="entry name" value="PKS_KR"/>
    <property type="match status" value="1"/>
</dbReference>
<organism evidence="5 6">
    <name type="scientific">Streptantibioticus silvisoli</name>
    <dbReference type="NCBI Taxonomy" id="2705255"/>
    <lineage>
        <taxon>Bacteria</taxon>
        <taxon>Bacillati</taxon>
        <taxon>Actinomycetota</taxon>
        <taxon>Actinomycetes</taxon>
        <taxon>Kitasatosporales</taxon>
        <taxon>Streptomycetaceae</taxon>
        <taxon>Streptantibioticus</taxon>
    </lineage>
</organism>
<evidence type="ECO:0000259" key="4">
    <source>
        <dbReference type="SMART" id="SM00822"/>
    </source>
</evidence>
<dbReference type="PRINTS" id="PR00080">
    <property type="entry name" value="SDRFAMILY"/>
</dbReference>
<evidence type="ECO:0000256" key="1">
    <source>
        <dbReference type="ARBA" id="ARBA00006484"/>
    </source>
</evidence>
<evidence type="ECO:0000256" key="3">
    <source>
        <dbReference type="RuleBase" id="RU000363"/>
    </source>
</evidence>
<gene>
    <name evidence="5" type="ORF">POF43_023030</name>
</gene>
<dbReference type="SUPFAM" id="SSF51735">
    <property type="entry name" value="NAD(P)-binding Rossmann-fold domains"/>
    <property type="match status" value="1"/>
</dbReference>
<dbReference type="EMBL" id="JAAGKO020000038">
    <property type="protein sequence ID" value="MDI5965563.1"/>
    <property type="molecule type" value="Genomic_DNA"/>
</dbReference>
<dbReference type="InterPro" id="IPR057326">
    <property type="entry name" value="KR_dom"/>
</dbReference>
<dbReference type="PANTHER" id="PTHR44169:SF6">
    <property type="entry name" value="NADPH-DEPENDENT 1-ACYLDIHYDROXYACETONE PHOSPHATE REDUCTASE"/>
    <property type="match status" value="1"/>
</dbReference>
<feature type="domain" description="Ketoreductase" evidence="4">
    <location>
        <begin position="6"/>
        <end position="183"/>
    </location>
</feature>
<comment type="similarity">
    <text evidence="1 3">Belongs to the short-chain dehydrogenases/reductases (SDR) family.</text>
</comment>
<dbReference type="InterPro" id="IPR020904">
    <property type="entry name" value="Sc_DH/Rdtase_CS"/>
</dbReference>
<protein>
    <submittedName>
        <fullName evidence="5">SDR family oxidoreductase</fullName>
    </submittedName>
</protein>
<comment type="caution">
    <text evidence="5">The sequence shown here is derived from an EMBL/GenBank/DDBJ whole genome shotgun (WGS) entry which is preliminary data.</text>
</comment>
<name>A0ABT6W484_9ACTN</name>
<dbReference type="Proteomes" id="UP001156398">
    <property type="component" value="Unassembled WGS sequence"/>
</dbReference>
<accession>A0ABT6W484</accession>
<dbReference type="PROSITE" id="PS00061">
    <property type="entry name" value="ADH_SHORT"/>
    <property type="match status" value="1"/>
</dbReference>
<keyword evidence="2" id="KW-0560">Oxidoreductase</keyword>
<dbReference type="RefSeq" id="WP_271323986.1">
    <property type="nucleotide sequence ID" value="NZ_JAAGKO020000038.1"/>
</dbReference>
<dbReference type="PANTHER" id="PTHR44169">
    <property type="entry name" value="NADPH-DEPENDENT 1-ACYLDIHYDROXYACETONE PHOSPHATE REDUCTASE"/>
    <property type="match status" value="1"/>
</dbReference>
<proteinExistence type="inferred from homology"/>
<reference evidence="5 6" key="1">
    <citation type="submission" date="2023-05" db="EMBL/GenBank/DDBJ databases">
        <title>Streptantibioticus silvisoli sp. nov., acidotolerant actinomycetes 1 from pine litter.</title>
        <authorList>
            <person name="Swiecimska M."/>
            <person name="Golinska P."/>
            <person name="Sangal V."/>
            <person name="Wachnowicz B."/>
            <person name="Goodfellow M."/>
        </authorList>
    </citation>
    <scope>NUCLEOTIDE SEQUENCE [LARGE SCALE GENOMIC DNA]</scope>
    <source>
        <strain evidence="5 6">SL54</strain>
    </source>
</reference>
<dbReference type="PRINTS" id="PR00081">
    <property type="entry name" value="GDHRDH"/>
</dbReference>
<dbReference type="InterPro" id="IPR036291">
    <property type="entry name" value="NAD(P)-bd_dom_sf"/>
</dbReference>
<evidence type="ECO:0000313" key="5">
    <source>
        <dbReference type="EMBL" id="MDI5965563.1"/>
    </source>
</evidence>